<evidence type="ECO:0000313" key="3">
    <source>
        <dbReference type="EMBL" id="KFM65520.1"/>
    </source>
</evidence>
<evidence type="ECO:0000256" key="1">
    <source>
        <dbReference type="SAM" id="MobiDB-lite"/>
    </source>
</evidence>
<dbReference type="PANTHER" id="PTHR13399:SF4">
    <property type="entry name" value="TBC1 DOMAIN FAMILY MEMBER 30"/>
    <property type="match status" value="1"/>
</dbReference>
<proteinExistence type="predicted"/>
<dbReference type="InterPro" id="IPR000195">
    <property type="entry name" value="Rab-GAP-TBC_dom"/>
</dbReference>
<dbReference type="OMA" id="VLWKDAM"/>
<dbReference type="Proteomes" id="UP000054359">
    <property type="component" value="Unassembled WGS sequence"/>
</dbReference>
<dbReference type="STRING" id="407821.A0A087TK81"/>
<dbReference type="Gene3D" id="1.10.8.270">
    <property type="entry name" value="putative rabgap domain of human tbc1 domain family member 14 like domains"/>
    <property type="match status" value="1"/>
</dbReference>
<feature type="compositionally biased region" description="Polar residues" evidence="1">
    <location>
        <begin position="633"/>
        <end position="645"/>
    </location>
</feature>
<dbReference type="SUPFAM" id="SSF47923">
    <property type="entry name" value="Ypt/Rab-GAP domain of gyp1p"/>
    <property type="match status" value="2"/>
</dbReference>
<name>A0A087TK81_STEMI</name>
<dbReference type="InterPro" id="IPR032738">
    <property type="entry name" value="Tbc1d30_C"/>
</dbReference>
<dbReference type="AlphaFoldDB" id="A0A087TK81"/>
<dbReference type="Pfam" id="PF15733">
    <property type="entry name" value="DUF4682"/>
    <property type="match status" value="1"/>
</dbReference>
<dbReference type="Pfam" id="PF00566">
    <property type="entry name" value="RabGAP-TBC"/>
    <property type="match status" value="1"/>
</dbReference>
<dbReference type="SMART" id="SM00164">
    <property type="entry name" value="TBC"/>
    <property type="match status" value="1"/>
</dbReference>
<protein>
    <submittedName>
        <fullName evidence="3">TBC1 domain family member 30</fullName>
    </submittedName>
</protein>
<accession>A0A087TK81</accession>
<dbReference type="FunFam" id="1.10.472.80:FF:000011">
    <property type="entry name" value="TBC1 domain family member 30"/>
    <property type="match status" value="1"/>
</dbReference>
<dbReference type="OrthoDB" id="289721at2759"/>
<dbReference type="GO" id="GO:0005783">
    <property type="term" value="C:endoplasmic reticulum"/>
    <property type="evidence" value="ECO:0007669"/>
    <property type="project" value="TreeGrafter"/>
</dbReference>
<dbReference type="PROSITE" id="PS50086">
    <property type="entry name" value="TBC_RABGAP"/>
    <property type="match status" value="1"/>
</dbReference>
<dbReference type="EMBL" id="KK115605">
    <property type="protein sequence ID" value="KFM65520.1"/>
    <property type="molecule type" value="Genomic_DNA"/>
</dbReference>
<keyword evidence="4" id="KW-1185">Reference proteome</keyword>
<organism evidence="3 4">
    <name type="scientific">Stegodyphus mimosarum</name>
    <name type="common">African social velvet spider</name>
    <dbReference type="NCBI Taxonomy" id="407821"/>
    <lineage>
        <taxon>Eukaryota</taxon>
        <taxon>Metazoa</taxon>
        <taxon>Ecdysozoa</taxon>
        <taxon>Arthropoda</taxon>
        <taxon>Chelicerata</taxon>
        <taxon>Arachnida</taxon>
        <taxon>Araneae</taxon>
        <taxon>Araneomorphae</taxon>
        <taxon>Entelegynae</taxon>
        <taxon>Eresoidea</taxon>
        <taxon>Eresidae</taxon>
        <taxon>Stegodyphus</taxon>
    </lineage>
</organism>
<feature type="region of interest" description="Disordered" evidence="1">
    <location>
        <begin position="509"/>
        <end position="538"/>
    </location>
</feature>
<dbReference type="PANTHER" id="PTHR13399">
    <property type="entry name" value="TRANSLOCON-ASSOCIATED PROTEIN TRAP , GAMMA SUBUNIT"/>
    <property type="match status" value="1"/>
</dbReference>
<feature type="domain" description="Rab-GAP TBC" evidence="2">
    <location>
        <begin position="67"/>
        <end position="276"/>
    </location>
</feature>
<dbReference type="Gene3D" id="1.10.472.80">
    <property type="entry name" value="Ypt/Rab-GAP domain of gyp1p, domain 3"/>
    <property type="match status" value="1"/>
</dbReference>
<feature type="region of interest" description="Disordered" evidence="1">
    <location>
        <begin position="622"/>
        <end position="645"/>
    </location>
</feature>
<sequence>MSKIITSALKSLSVNSKMPEISPGKSCDSKLSSKGIESDLRIRCSPDSSSFVLWKDAMKMVARLPDGIPADFRKQLWLTLARKHLESKNIDIKRAFAVCFSEKNDPDDAELGTQIIKDLHRTGCSPFSGDVAEQNQTHLKRVLLGYARWNPNVGYCQGFNMLAAIILEVVEWLEEDALIVMIFLIEEVLPESYFANHLRGLSVDMAVFRDLLRLRLSSLSAHLDKLQANTQDTSTGHVYEPPLTNVFTMQWFLTLFTNCLPKDTVLRVWDLIFLEGNEVLLRTALAIWDGLADRIMAVESADEFYCIMGVLTREILEFGLMDANMFIKTVCTLAPFPFPQLQELRDSYTYNIQPFTSSWSSDAELQIFSGEADDDDEDSNTAKWYFSNELQWGQKKELMSASACASSFTNIGPGAYGSSENNFPLSFTNFNTERMTLDISSLKKQYIKLRERQRQAHIILSGAFHNHFQNRRRNSLAVNHLLMGKQPLTRKKSFQQQFVFPEKNCHQKLQNEGNAKPAKSTSGDDDDSDEHSRSSLSPELVLLDPIPEKLQFFSNNTSSCNTTDKCCDNKVVMCKAKNVSLLSKKGINPQEMVEINCSCSSSFTCPSHIGTSIEKASSINPFPTKRRVGSMKTRINSKQCNNNRQ</sequence>
<dbReference type="InterPro" id="IPR035969">
    <property type="entry name" value="Rab-GAP_TBC_sf"/>
</dbReference>
<gene>
    <name evidence="3" type="ORF">X975_25507</name>
</gene>
<evidence type="ECO:0000259" key="2">
    <source>
        <dbReference type="PROSITE" id="PS50086"/>
    </source>
</evidence>
<reference evidence="3 4" key="1">
    <citation type="submission" date="2013-11" db="EMBL/GenBank/DDBJ databases">
        <title>Genome sequencing of Stegodyphus mimosarum.</title>
        <authorList>
            <person name="Bechsgaard J."/>
        </authorList>
    </citation>
    <scope>NUCLEOTIDE SEQUENCE [LARGE SCALE GENOMIC DNA]</scope>
</reference>
<feature type="non-terminal residue" evidence="3">
    <location>
        <position position="645"/>
    </location>
</feature>
<evidence type="ECO:0000313" key="4">
    <source>
        <dbReference type="Proteomes" id="UP000054359"/>
    </source>
</evidence>